<proteinExistence type="predicted"/>
<evidence type="ECO:0000313" key="2">
    <source>
        <dbReference type="Proteomes" id="UP000789525"/>
    </source>
</evidence>
<protein>
    <submittedName>
        <fullName evidence="1">15989_t:CDS:1</fullName>
    </submittedName>
</protein>
<name>A0ACA9PIC2_9GLOM</name>
<evidence type="ECO:0000313" key="1">
    <source>
        <dbReference type="EMBL" id="CAG8708088.1"/>
    </source>
</evidence>
<comment type="caution">
    <text evidence="1">The sequence shown here is derived from an EMBL/GenBank/DDBJ whole genome shotgun (WGS) entry which is preliminary data.</text>
</comment>
<feature type="non-terminal residue" evidence="1">
    <location>
        <position position="1"/>
    </location>
</feature>
<reference evidence="1" key="1">
    <citation type="submission" date="2021-06" db="EMBL/GenBank/DDBJ databases">
        <authorList>
            <person name="Kallberg Y."/>
            <person name="Tangrot J."/>
            <person name="Rosling A."/>
        </authorList>
    </citation>
    <scope>NUCLEOTIDE SEQUENCE</scope>
    <source>
        <strain evidence="1">CL356</strain>
    </source>
</reference>
<dbReference type="EMBL" id="CAJVPT010034479">
    <property type="protein sequence ID" value="CAG8708088.1"/>
    <property type="molecule type" value="Genomic_DNA"/>
</dbReference>
<feature type="non-terminal residue" evidence="1">
    <location>
        <position position="328"/>
    </location>
</feature>
<keyword evidence="2" id="KW-1185">Reference proteome</keyword>
<organism evidence="1 2">
    <name type="scientific">Acaulospora colombiana</name>
    <dbReference type="NCBI Taxonomy" id="27376"/>
    <lineage>
        <taxon>Eukaryota</taxon>
        <taxon>Fungi</taxon>
        <taxon>Fungi incertae sedis</taxon>
        <taxon>Mucoromycota</taxon>
        <taxon>Glomeromycotina</taxon>
        <taxon>Glomeromycetes</taxon>
        <taxon>Diversisporales</taxon>
        <taxon>Acaulosporaceae</taxon>
        <taxon>Acaulospora</taxon>
    </lineage>
</organism>
<sequence>LETYLTSTAPSSVSYLGFLKSARHIIVKSPPLTEDWKGLNGAWYRRFSKATKKLNLLSVAEEAHFPSPSDNEEHLLTAIYLNPEYRHIFLVLIICDMVYSVMLWGEDVGDEIVDECQRSSKRLKKDKQGQSRLRSGVDYHSSSKDNVESQGPVSVFEYDDSEKSDFDTQEAIDGQDQEEVKDAISGEEAKKVGPFRLSKENREEIDAAFKSMDERCMWKLSTGRFVEKELYKLGQEQEFEQLVFMHKLYVDDELISSYFSDTELDEIDYAAGPHVPDLPDQIAEFLYEFAGKTNLNEIRETIKSKMFGNNYDHEKHHDKDYIIYALYS</sequence>
<gene>
    <name evidence="1" type="ORF">ACOLOM_LOCUS10537</name>
</gene>
<dbReference type="Proteomes" id="UP000789525">
    <property type="component" value="Unassembled WGS sequence"/>
</dbReference>
<accession>A0ACA9PIC2</accession>